<dbReference type="CDD" id="cd17478">
    <property type="entry name" value="MFS_FsR"/>
    <property type="match status" value="1"/>
</dbReference>
<proteinExistence type="predicted"/>
<sequence length="429" mass="45408">MQGSDAFVQNRQIQITGIFQQRGVIGFQKENKFIKGGYELNQKYIYLLALAHLSNDITIGALPAILPFFVSQYGMDYSSVAGLMFASCFLSSVVQPAFGWLADRKSRSWYMSLGVLLSGVTMGMAGLFSDYWTIFTVITLSGIGSAIFHPEAARMVNKVSGNKRGTALSIFSVGGNSGFAVGPMIAVASITALGMSGTTVLCFVGLIMAMILMALVPKMKAEIAQASVSEHIAATKNGGEEKAGKNDWKAFARLTLLIVCSSIVICGLRSFIPLYWVDVLGLSEAAAGSALTLLFTLGVVTTLIGGMMADKFGYLTIVRMSYVLLAPMVALLSQTTNAAIGYLLMVPIGLAMFSPFSSVVVLGQSYLARSIGFASGVTLGLSFSVGGVIVPLIGRFADSHGLTATMELLTMVAVLAALCSFVLPKPEKC</sequence>
<dbReference type="SUPFAM" id="SSF103473">
    <property type="entry name" value="MFS general substrate transporter"/>
    <property type="match status" value="1"/>
</dbReference>
<dbReference type="InterPro" id="IPR036259">
    <property type="entry name" value="MFS_trans_sf"/>
</dbReference>
<feature type="transmembrane region" description="Helical" evidence="6">
    <location>
        <begin position="400"/>
        <end position="423"/>
    </location>
</feature>
<evidence type="ECO:0000256" key="1">
    <source>
        <dbReference type="ARBA" id="ARBA00004651"/>
    </source>
</evidence>
<dbReference type="Pfam" id="PF07690">
    <property type="entry name" value="MFS_1"/>
    <property type="match status" value="1"/>
</dbReference>
<dbReference type="PROSITE" id="PS50850">
    <property type="entry name" value="MFS"/>
    <property type="match status" value="1"/>
</dbReference>
<feature type="transmembrane region" description="Helical" evidence="6">
    <location>
        <begin position="254"/>
        <end position="276"/>
    </location>
</feature>
<comment type="subcellular location">
    <subcellularLocation>
        <location evidence="1">Cell membrane</location>
        <topology evidence="1">Multi-pass membrane protein</topology>
    </subcellularLocation>
</comment>
<gene>
    <name evidence="8" type="primary">fsr_3</name>
    <name evidence="8" type="ORF">SPACI_038780</name>
</gene>
<feature type="transmembrane region" description="Helical" evidence="6">
    <location>
        <begin position="44"/>
        <end position="69"/>
    </location>
</feature>
<evidence type="ECO:0000259" key="7">
    <source>
        <dbReference type="PROSITE" id="PS50850"/>
    </source>
</evidence>
<evidence type="ECO:0000256" key="2">
    <source>
        <dbReference type="ARBA" id="ARBA00022448"/>
    </source>
</evidence>
<keyword evidence="2" id="KW-0813">Transport</keyword>
<keyword evidence="4 6" id="KW-1133">Transmembrane helix</keyword>
<protein>
    <submittedName>
        <fullName evidence="8">Fosmidomycin resistance protein</fullName>
    </submittedName>
</protein>
<dbReference type="Proteomes" id="UP000216052">
    <property type="component" value="Chromosome"/>
</dbReference>
<accession>A0ABZ3J6Q4</accession>
<dbReference type="InterPro" id="IPR011701">
    <property type="entry name" value="MFS"/>
</dbReference>
<evidence type="ECO:0000313" key="9">
    <source>
        <dbReference type="Proteomes" id="UP000216052"/>
    </source>
</evidence>
<evidence type="ECO:0000256" key="3">
    <source>
        <dbReference type="ARBA" id="ARBA00022692"/>
    </source>
</evidence>
<name>A0ABZ3J6Q4_SPOA4</name>
<reference evidence="8" key="1">
    <citation type="submission" date="2024-05" db="EMBL/GenBank/DDBJ databases">
        <title>Isolation and characterization of Sporomusa carbonis sp. nov., a carboxydotrophic hydrogenogen in the genus of Sporomusa isolated from a charcoal burning pile.</title>
        <authorList>
            <person name="Boeer T."/>
            <person name="Rosenbaum F."/>
            <person name="Eysell L."/>
            <person name="Mueller V."/>
            <person name="Daniel R."/>
            <person name="Poehlein A."/>
        </authorList>
    </citation>
    <scope>NUCLEOTIDE SEQUENCE [LARGE SCALE GENOMIC DNA]</scope>
    <source>
        <strain evidence="8">DSM 3132</strain>
    </source>
</reference>
<feature type="transmembrane region" description="Helical" evidence="6">
    <location>
        <begin position="109"/>
        <end position="128"/>
    </location>
</feature>
<keyword evidence="9" id="KW-1185">Reference proteome</keyword>
<feature type="transmembrane region" description="Helical" evidence="6">
    <location>
        <begin position="339"/>
        <end position="361"/>
    </location>
</feature>
<feature type="transmembrane region" description="Helical" evidence="6">
    <location>
        <begin position="134"/>
        <end position="153"/>
    </location>
</feature>
<dbReference type="EMBL" id="CP155571">
    <property type="protein sequence ID" value="XFO73771.1"/>
    <property type="molecule type" value="Genomic_DNA"/>
</dbReference>
<feature type="transmembrane region" description="Helical" evidence="6">
    <location>
        <begin position="282"/>
        <end position="305"/>
    </location>
</feature>
<keyword evidence="5 6" id="KW-0472">Membrane</keyword>
<feature type="transmembrane region" description="Helical" evidence="6">
    <location>
        <begin position="373"/>
        <end position="394"/>
    </location>
</feature>
<feature type="transmembrane region" description="Helical" evidence="6">
    <location>
        <begin position="312"/>
        <end position="333"/>
    </location>
</feature>
<feature type="transmembrane region" description="Helical" evidence="6">
    <location>
        <begin position="165"/>
        <end position="186"/>
    </location>
</feature>
<feature type="transmembrane region" description="Helical" evidence="6">
    <location>
        <begin position="81"/>
        <end position="102"/>
    </location>
</feature>
<keyword evidence="3 6" id="KW-0812">Transmembrane</keyword>
<dbReference type="InterPro" id="IPR020846">
    <property type="entry name" value="MFS_dom"/>
</dbReference>
<dbReference type="PANTHER" id="PTHR43129">
    <property type="entry name" value="FOSMIDOMYCIN RESISTANCE PROTEIN"/>
    <property type="match status" value="1"/>
</dbReference>
<evidence type="ECO:0000313" key="8">
    <source>
        <dbReference type="EMBL" id="XFO73771.1"/>
    </source>
</evidence>
<organism evidence="8 9">
    <name type="scientific">Sporomusa acidovorans (strain ATCC 49682 / DSM 3132 / Mol)</name>
    <dbReference type="NCBI Taxonomy" id="1123286"/>
    <lineage>
        <taxon>Bacteria</taxon>
        <taxon>Bacillati</taxon>
        <taxon>Bacillota</taxon>
        <taxon>Negativicutes</taxon>
        <taxon>Selenomonadales</taxon>
        <taxon>Sporomusaceae</taxon>
        <taxon>Sporomusa</taxon>
    </lineage>
</organism>
<dbReference type="PANTHER" id="PTHR43129:SF1">
    <property type="entry name" value="FOSMIDOMYCIN RESISTANCE PROTEIN"/>
    <property type="match status" value="1"/>
</dbReference>
<dbReference type="Gene3D" id="1.20.1250.20">
    <property type="entry name" value="MFS general substrate transporter like domains"/>
    <property type="match status" value="2"/>
</dbReference>
<feature type="transmembrane region" description="Helical" evidence="6">
    <location>
        <begin position="192"/>
        <end position="216"/>
    </location>
</feature>
<evidence type="ECO:0000256" key="5">
    <source>
        <dbReference type="ARBA" id="ARBA00023136"/>
    </source>
</evidence>
<evidence type="ECO:0000256" key="6">
    <source>
        <dbReference type="SAM" id="Phobius"/>
    </source>
</evidence>
<feature type="domain" description="Major facilitator superfamily (MFS) profile" evidence="7">
    <location>
        <begin position="44"/>
        <end position="428"/>
    </location>
</feature>
<evidence type="ECO:0000256" key="4">
    <source>
        <dbReference type="ARBA" id="ARBA00022989"/>
    </source>
</evidence>